<dbReference type="InterPro" id="IPR036890">
    <property type="entry name" value="HATPase_C_sf"/>
</dbReference>
<dbReference type="VEuPathDB" id="FungiDB:F503_07549"/>
<dbReference type="PANTHER" id="PTHR32387:SF0">
    <property type="entry name" value="PROTEIN NO VEIN"/>
    <property type="match status" value="1"/>
</dbReference>
<dbReference type="PANTHER" id="PTHR32387">
    <property type="entry name" value="WU:FJ29H11"/>
    <property type="match status" value="1"/>
</dbReference>
<accession>S3CSZ5</accession>
<feature type="compositionally biased region" description="Acidic residues" evidence="1">
    <location>
        <begin position="1410"/>
        <end position="1425"/>
    </location>
</feature>
<proteinExistence type="predicted"/>
<dbReference type="InterPro" id="IPR052957">
    <property type="entry name" value="Auxin_embryo_med"/>
</dbReference>
<name>S3CSZ5_OPHP1</name>
<dbReference type="Gene3D" id="3.30.565.10">
    <property type="entry name" value="Histidine kinase-like ATPase, C-terminal domain"/>
    <property type="match status" value="1"/>
</dbReference>
<dbReference type="OMA" id="GMISPVW"/>
<dbReference type="eggNOG" id="ENOG502QQIR">
    <property type="taxonomic scope" value="Eukaryota"/>
</dbReference>
<evidence type="ECO:0000256" key="1">
    <source>
        <dbReference type="SAM" id="MobiDB-lite"/>
    </source>
</evidence>
<keyword evidence="3" id="KW-1185">Reference proteome</keyword>
<reference evidence="2 3" key="1">
    <citation type="journal article" date="2013" name="BMC Genomics">
        <title>The genome and transcriptome of the pine saprophyte Ophiostoma piceae, and a comparison with the bark beetle-associated pine pathogen Grosmannia clavigera.</title>
        <authorList>
            <person name="Haridas S."/>
            <person name="Wang Y."/>
            <person name="Lim L."/>
            <person name="Massoumi Alamouti S."/>
            <person name="Jackman S."/>
            <person name="Docking R."/>
            <person name="Robertson G."/>
            <person name="Birol I."/>
            <person name="Bohlmann J."/>
            <person name="Breuil C."/>
        </authorList>
    </citation>
    <scope>NUCLEOTIDE SEQUENCE [LARGE SCALE GENOMIC DNA]</scope>
    <source>
        <strain evidence="2 3">UAMH 11346</strain>
    </source>
</reference>
<feature type="region of interest" description="Disordered" evidence="1">
    <location>
        <begin position="1459"/>
        <end position="1486"/>
    </location>
</feature>
<organism evidence="2 3">
    <name type="scientific">Ophiostoma piceae (strain UAMH 11346)</name>
    <name type="common">Sap stain fungus</name>
    <dbReference type="NCBI Taxonomy" id="1262450"/>
    <lineage>
        <taxon>Eukaryota</taxon>
        <taxon>Fungi</taxon>
        <taxon>Dikarya</taxon>
        <taxon>Ascomycota</taxon>
        <taxon>Pezizomycotina</taxon>
        <taxon>Sordariomycetes</taxon>
        <taxon>Sordariomycetidae</taxon>
        <taxon>Ophiostomatales</taxon>
        <taxon>Ophiostomataceae</taxon>
        <taxon>Ophiostoma</taxon>
    </lineage>
</organism>
<dbReference type="OrthoDB" id="1262810at2759"/>
<dbReference type="EMBL" id="KE148147">
    <property type="protein sequence ID" value="EPE09773.1"/>
    <property type="molecule type" value="Genomic_DNA"/>
</dbReference>
<dbReference type="HOGENOM" id="CLU_000570_3_0_1"/>
<protein>
    <submittedName>
        <fullName evidence="2">Ino80 chromatin remodeling complex protein</fullName>
    </submittedName>
</protein>
<dbReference type="Proteomes" id="UP000016923">
    <property type="component" value="Unassembled WGS sequence"/>
</dbReference>
<evidence type="ECO:0000313" key="3">
    <source>
        <dbReference type="Proteomes" id="UP000016923"/>
    </source>
</evidence>
<sequence length="1712" mass="192433">MAGRAEARKVVEEMGKKNGYISPDLLDTMTNSLPSKDLEYVLQAMGNLKDLAAASVKTLAQNLYSSSAKLVFELLQNYDDNHYTNSARGPPGVAFSVYPDRILASCNEDGFTAANVTAICSVGQSSKKGGANGVGYTGEKGIGFKSVFMAAEEVHIQSGDYSFRFQYAKGDSGLGMTTPIWTEHDEQLDAQRSHILLTLRRDGKPGDVERRRALIREQFQTIHDTILLFLRNLEHIKVSFYDAEDVLTSVTSFSVDRQTNRTTVTKRTTAFEEDRKEAVTEIVKHYFMIKHIAHDLAPNENRTDLDGGEHAQPPSRSDGVVVLGFPMDAESVPVLQNEYIYAFLPVKQMGFKFLIHADFVTQANREDIVTTSERNLGLASCIADAFVQAVLWFRDHDTLQYTWMRYLPHDSDYPWDNFWQGVIRVIKDRLARTPVLRPANHNYSHRLIRDSRRLPNSMLDDAGHPLISDIDPVCYLSQEYRTQDLLLLQDYGLATMSTKKWLKLVQHDLGSPNSVIKSFKNQDGVDTRIADLLTTACTSSWLTTPCTSSLSLSYNVRQMVWQLELVPLRDGRWVSVTTTPLVYYPRVGGTSPSQDLEIPLQLDINVVEARAAARAAWKRLFDSLGVKAASVKLVRKTIFEKYRQNNFSFLQKSNFVAHLQFLYRSHHFAQSHRGYDHLYLLTRAGAVQWGTVDIYINDGDPYGVELLLPTDDGAPGLEPVYIMDDVYFDDEPSLPTQQSLPWKDWLLMFFRVRRHPRLMDAGGTRLSDICIYVAKHRPEKFLGFLQATWGADMPTPANQRHIIDELGRVAVLCRDGRKVRLDSTYFPLGNLEKLRSRFVANGFFPWLALEADYSQYEAFPPEWMALGEAFGLGYRRTAVDFLLDVLRYLADEHNDAESVESPERIYELYVRLQAEVRASSTSEEQANQIRLAFDSSELIFSPGNDTVHATWLCTDDCVWDAPVDLCTKVSLARLCDDRFPDLYSQDRSSLQSFFSRTLGVRDCNLEDLVDDIFSLKEPEVDFDTLNELYTCLFQWQEDVYKKNPGAAAENYSWLKNRFTEDSLICGFEDDVEGNSNADTLASWYAPAQCLWTKSTTRIPGMLTLNGLYPELRGFFVKGLGVKTMTAKMVYDKLLGPALTVHETKQTLETFNALLASGDAKGSRKDDMNAAAILSKPIFPVQMPGGGVQLCRGVDSFALVDRASLAQAFAGRAKLLDFDLEKVRVLQPFFLWAGLQGRGLSKMVKEISCIAGDDRRPITSRDRSIRHKARALFSLAIAYNSPRAQAGRQSSFYALLRSTETLETDKITSELHLHQDGHLVKVDRPAATFHIQDSATSLVVYVPRDETRQELCFGGTLPERFSTWLMTDPTTQISEPVPSDMVHAVLAVLCAKWIAMEAILDHHGITFVDVPDGETDDGNDGDDDENDATRDSDGHYTNNDGDDDDDEVLYITSMVARSSLSGPGVSGTPLLRVPRPSSNPADTTDAEDDGYPVLLDVIIQAARQASIPVHGTSEMSVVPQENIADCNVHRWLRDASMHERYKRIGAAGELFVFELLSRLESPLPGFSRRNWQSTIRDYAQQHATYADMAAWSGRETADITYEDVDGALTALLIEKGYLSSEVWSDARPRYYIEVKTTVNAAVETPFFMSNNQYTRMQDCSAGNGSHNNVYMIVRVFGLGAGFVGFKLLVDPDSMRRHHELEFTSPDPWSVVVL</sequence>
<evidence type="ECO:0000313" key="2">
    <source>
        <dbReference type="EMBL" id="EPE09773.1"/>
    </source>
</evidence>
<dbReference type="SUPFAM" id="SSF55874">
    <property type="entry name" value="ATPase domain of HSP90 chaperone/DNA topoisomerase II/histidine kinase"/>
    <property type="match status" value="1"/>
</dbReference>
<feature type="region of interest" description="Disordered" evidence="1">
    <location>
        <begin position="1410"/>
        <end position="1444"/>
    </location>
</feature>
<gene>
    <name evidence="2" type="ORF">F503_07549</name>
</gene>
<dbReference type="STRING" id="1262450.S3CSZ5"/>